<dbReference type="Proteomes" id="UP000691718">
    <property type="component" value="Unassembled WGS sequence"/>
</dbReference>
<evidence type="ECO:0000313" key="2">
    <source>
        <dbReference type="EMBL" id="CAG5047136.1"/>
    </source>
</evidence>
<comment type="caution">
    <text evidence="2">The sequence shown here is derived from an EMBL/GenBank/DDBJ whole genome shotgun (WGS) entry which is preliminary data.</text>
</comment>
<dbReference type="AlphaFoldDB" id="A0A8S3XYP5"/>
<accession>A0A8S3XYP5</accession>
<dbReference type="EMBL" id="CAJQZP010001449">
    <property type="protein sequence ID" value="CAG5047136.1"/>
    <property type="molecule type" value="Genomic_DNA"/>
</dbReference>
<name>A0A8S3XYP5_PARAO</name>
<gene>
    <name evidence="2" type="ORF">PAPOLLO_LOCUS23783</name>
</gene>
<feature type="region of interest" description="Disordered" evidence="1">
    <location>
        <begin position="1"/>
        <end position="33"/>
    </location>
</feature>
<keyword evidence="3" id="KW-1185">Reference proteome</keyword>
<organism evidence="2 3">
    <name type="scientific">Parnassius apollo</name>
    <name type="common">Apollo butterfly</name>
    <name type="synonym">Papilio apollo</name>
    <dbReference type="NCBI Taxonomy" id="110799"/>
    <lineage>
        <taxon>Eukaryota</taxon>
        <taxon>Metazoa</taxon>
        <taxon>Ecdysozoa</taxon>
        <taxon>Arthropoda</taxon>
        <taxon>Hexapoda</taxon>
        <taxon>Insecta</taxon>
        <taxon>Pterygota</taxon>
        <taxon>Neoptera</taxon>
        <taxon>Endopterygota</taxon>
        <taxon>Lepidoptera</taxon>
        <taxon>Glossata</taxon>
        <taxon>Ditrysia</taxon>
        <taxon>Papilionoidea</taxon>
        <taxon>Papilionidae</taxon>
        <taxon>Parnassiinae</taxon>
        <taxon>Parnassini</taxon>
        <taxon>Parnassius</taxon>
        <taxon>Parnassius</taxon>
    </lineage>
</organism>
<evidence type="ECO:0000256" key="1">
    <source>
        <dbReference type="SAM" id="MobiDB-lite"/>
    </source>
</evidence>
<proteinExistence type="predicted"/>
<reference evidence="2" key="1">
    <citation type="submission" date="2021-04" db="EMBL/GenBank/DDBJ databases">
        <authorList>
            <person name="Tunstrom K."/>
        </authorList>
    </citation>
    <scope>NUCLEOTIDE SEQUENCE</scope>
</reference>
<dbReference type="OrthoDB" id="8113850at2759"/>
<feature type="compositionally biased region" description="Polar residues" evidence="1">
    <location>
        <begin position="1"/>
        <end position="28"/>
    </location>
</feature>
<sequence length="320" mass="36206">MRCIDSNHSTFKQRPQSNLERSNNNSKLFNPKQVGDNKRLCQTIASGKETENKLLLQISEAEQVTDFERILNANAILWERGHVWRRSIAAHTPSASLLPRPRSTYSLHTVSQAYQQLFQQHEESVQPLVERYRQAADTNVTCTTPSLLEKNFYENLQDLSKFYEDDNDLQKEIETITDRLITVEVEVESQQSSARSKNFNVNLAGLIGLHVNGEGFSPTAREDQGPEIEKNTAYEGKEWLPSMSANFDERQQSNANSSSVDHLASNLESVQIDCDAKVPTITFTNYCDVRVKSDTPDNTNVVIHLPVPVIDSIDESRPPI</sequence>
<evidence type="ECO:0000313" key="3">
    <source>
        <dbReference type="Proteomes" id="UP000691718"/>
    </source>
</evidence>
<protein>
    <submittedName>
        <fullName evidence="2">(apollo) hypothetical protein</fullName>
    </submittedName>
</protein>